<evidence type="ECO:0000256" key="2">
    <source>
        <dbReference type="ARBA" id="ARBA00023242"/>
    </source>
</evidence>
<keyword evidence="3" id="KW-0175">Coiled coil</keyword>
<evidence type="ECO:0000313" key="6">
    <source>
        <dbReference type="EMBL" id="KPI95441.1"/>
    </source>
</evidence>
<proteinExistence type="predicted"/>
<comment type="subcellular location">
    <subcellularLocation>
        <location evidence="1">Nucleus</location>
        <location evidence="1">Nucleolus</location>
    </subcellularLocation>
</comment>
<evidence type="ECO:0000256" key="3">
    <source>
        <dbReference type="SAM" id="Coils"/>
    </source>
</evidence>
<dbReference type="Pfam" id="PF08698">
    <property type="entry name" value="Fcf2"/>
    <property type="match status" value="1"/>
</dbReference>
<dbReference type="EMBL" id="KQ459596">
    <property type="protein sequence ID" value="KPI95441.1"/>
    <property type="molecule type" value="Genomic_DNA"/>
</dbReference>
<reference evidence="6 7" key="1">
    <citation type="journal article" date="2015" name="Nat. Commun.">
        <title>Outbred genome sequencing and CRISPR/Cas9 gene editing in butterflies.</title>
        <authorList>
            <person name="Li X."/>
            <person name="Fan D."/>
            <person name="Zhang W."/>
            <person name="Liu G."/>
            <person name="Zhang L."/>
            <person name="Zhao L."/>
            <person name="Fang X."/>
            <person name="Chen L."/>
            <person name="Dong Y."/>
            <person name="Chen Y."/>
            <person name="Ding Y."/>
            <person name="Zhao R."/>
            <person name="Feng M."/>
            <person name="Zhu Y."/>
            <person name="Feng Y."/>
            <person name="Jiang X."/>
            <person name="Zhu D."/>
            <person name="Xiang H."/>
            <person name="Feng X."/>
            <person name="Li S."/>
            <person name="Wang J."/>
            <person name="Zhang G."/>
            <person name="Kronforst M.R."/>
            <person name="Wang W."/>
        </authorList>
    </citation>
    <scope>NUCLEOTIDE SEQUENCE [LARGE SCALE GENOMIC DNA]</scope>
    <source>
        <strain evidence="6">Ya'a_city_454_Px</strain>
        <tissue evidence="6">Whole body</tissue>
    </source>
</reference>
<feature type="coiled-coil region" evidence="3">
    <location>
        <begin position="34"/>
        <end position="68"/>
    </location>
</feature>
<organism evidence="6 7">
    <name type="scientific">Papilio xuthus</name>
    <name type="common">Asian swallowtail butterfly</name>
    <dbReference type="NCBI Taxonomy" id="66420"/>
    <lineage>
        <taxon>Eukaryota</taxon>
        <taxon>Metazoa</taxon>
        <taxon>Ecdysozoa</taxon>
        <taxon>Arthropoda</taxon>
        <taxon>Hexapoda</taxon>
        <taxon>Insecta</taxon>
        <taxon>Pterygota</taxon>
        <taxon>Neoptera</taxon>
        <taxon>Endopterygota</taxon>
        <taxon>Lepidoptera</taxon>
        <taxon>Glossata</taxon>
        <taxon>Ditrysia</taxon>
        <taxon>Papilionoidea</taxon>
        <taxon>Papilionidae</taxon>
        <taxon>Papilioninae</taxon>
        <taxon>Papilio</taxon>
    </lineage>
</organism>
<feature type="compositionally biased region" description="Basic and acidic residues" evidence="4">
    <location>
        <begin position="136"/>
        <end position="145"/>
    </location>
</feature>
<feature type="region of interest" description="Disordered" evidence="4">
    <location>
        <begin position="262"/>
        <end position="287"/>
    </location>
</feature>
<dbReference type="GO" id="GO:0003723">
    <property type="term" value="F:RNA binding"/>
    <property type="evidence" value="ECO:0007669"/>
    <property type="project" value="TreeGrafter"/>
</dbReference>
<dbReference type="InterPro" id="IPR039883">
    <property type="entry name" value="Fcf2/DNTTIP2"/>
</dbReference>
<evidence type="ECO:0000256" key="4">
    <source>
        <dbReference type="SAM" id="MobiDB-lite"/>
    </source>
</evidence>
<evidence type="ECO:0000313" key="7">
    <source>
        <dbReference type="Proteomes" id="UP000053268"/>
    </source>
</evidence>
<keyword evidence="7" id="KW-1185">Reference proteome</keyword>
<dbReference type="InterPro" id="IPR014810">
    <property type="entry name" value="Fcf2_C"/>
</dbReference>
<evidence type="ECO:0000256" key="1">
    <source>
        <dbReference type="ARBA" id="ARBA00004604"/>
    </source>
</evidence>
<dbReference type="GO" id="GO:0016740">
    <property type="term" value="F:transferase activity"/>
    <property type="evidence" value="ECO:0007669"/>
    <property type="project" value="UniProtKB-KW"/>
</dbReference>
<keyword evidence="2" id="KW-0539">Nucleus</keyword>
<protein>
    <submittedName>
        <fullName evidence="6">Deoxynucleotidyltransferase terminal-interacting protein 2</fullName>
    </submittedName>
</protein>
<dbReference type="PANTHER" id="PTHR21686:SF12">
    <property type="entry name" value="DEOXYNUCLEOTIDYLTRANSFERASE TERMINAL-INTERACTING PROTEIN 2"/>
    <property type="match status" value="1"/>
</dbReference>
<feature type="domain" description="Fcf2 pre-rRNA processing C-terminal" evidence="5">
    <location>
        <begin position="154"/>
        <end position="247"/>
    </location>
</feature>
<accession>A0A194PPR9</accession>
<dbReference type="GO" id="GO:0006396">
    <property type="term" value="P:RNA processing"/>
    <property type="evidence" value="ECO:0007669"/>
    <property type="project" value="TreeGrafter"/>
</dbReference>
<keyword evidence="6" id="KW-0808">Transferase</keyword>
<dbReference type="GO" id="GO:0005730">
    <property type="term" value="C:nucleolus"/>
    <property type="evidence" value="ECO:0007669"/>
    <property type="project" value="UniProtKB-SubCell"/>
</dbReference>
<dbReference type="AlphaFoldDB" id="A0A194PPR9"/>
<evidence type="ECO:0000259" key="5">
    <source>
        <dbReference type="Pfam" id="PF08698"/>
    </source>
</evidence>
<dbReference type="STRING" id="66420.A0A194PPR9"/>
<feature type="region of interest" description="Disordered" evidence="4">
    <location>
        <begin position="136"/>
        <end position="165"/>
    </location>
</feature>
<dbReference type="Proteomes" id="UP000053268">
    <property type="component" value="Unassembled WGS sequence"/>
</dbReference>
<gene>
    <name evidence="6" type="ORF">RR46_08900</name>
</gene>
<sequence>MDFIIDTVGDDDLQVKTELLKEEDKLFVDTENRIEDILNLFEKKREELDKLETEEEEVQNKLKGLKIDNVFEEFFNEIGWKKSIIMQKEKRNKKFHFDQLDIETGKLKSNLGSVDVDKEMQKSVLQPGIEKAHRLPRYDASDKRLRAQRKKQREKTKGPGWFNMKAPEINEDLKNDLQVLKMRSVMDPKHFYKKNDMEVLPKYFQVGRIENSALDHVNERMTRKQRKRTMVEELLADAEFQKYNKKKYKEIIEDKRKSEYRTFMRDKRQKNKSELKNNKLKGKKSRT</sequence>
<feature type="compositionally biased region" description="Basic residues" evidence="4">
    <location>
        <begin position="278"/>
        <end position="287"/>
    </location>
</feature>
<dbReference type="PANTHER" id="PTHR21686">
    <property type="entry name" value="DEOXYNUCLEOTIDYLTRANSFERASE TERMINAL-INTERACTING PROTEIN 2"/>
    <property type="match status" value="1"/>
</dbReference>
<name>A0A194PPR9_PAPXU</name>
<feature type="compositionally biased region" description="Basic and acidic residues" evidence="4">
    <location>
        <begin position="262"/>
        <end position="277"/>
    </location>
</feature>